<evidence type="ECO:0000256" key="14">
    <source>
        <dbReference type="SAM" id="Phobius"/>
    </source>
</evidence>
<evidence type="ECO:0000256" key="2">
    <source>
        <dbReference type="ARBA" id="ARBA00004609"/>
    </source>
</evidence>
<name>A0ABR3IPJ3_9AGAR</name>
<evidence type="ECO:0000256" key="10">
    <source>
        <dbReference type="ARBA" id="ARBA00023316"/>
    </source>
</evidence>
<comment type="caution">
    <text evidence="16">The sequence shown here is derived from an EMBL/GenBank/DDBJ whole genome shotgun (WGS) entry which is preliminary data.</text>
</comment>
<dbReference type="InterPro" id="IPR002509">
    <property type="entry name" value="NODB_dom"/>
</dbReference>
<evidence type="ECO:0000256" key="12">
    <source>
        <dbReference type="ARBA" id="ARBA00024056"/>
    </source>
</evidence>
<evidence type="ECO:0000256" key="8">
    <source>
        <dbReference type="ARBA" id="ARBA00023285"/>
    </source>
</evidence>
<dbReference type="EMBL" id="JASNQZ010000018">
    <property type="protein sequence ID" value="KAL0945213.1"/>
    <property type="molecule type" value="Genomic_DNA"/>
</dbReference>
<evidence type="ECO:0000256" key="5">
    <source>
        <dbReference type="ARBA" id="ARBA00023024"/>
    </source>
</evidence>
<proteinExistence type="predicted"/>
<keyword evidence="4" id="KW-0336">GPI-anchor</keyword>
<keyword evidence="11" id="KW-0624">Polysaccharide degradation</keyword>
<evidence type="ECO:0000256" key="7">
    <source>
        <dbReference type="ARBA" id="ARBA00023277"/>
    </source>
</evidence>
<keyword evidence="9" id="KW-0449">Lipoprotein</keyword>
<keyword evidence="7" id="KW-0119">Carbohydrate metabolism</keyword>
<evidence type="ECO:0000256" key="6">
    <source>
        <dbReference type="ARBA" id="ARBA00023136"/>
    </source>
</evidence>
<sequence>MDWYFLLTLNPLFPFLLPLYLVYRPPRFLIKYIQRRFPDVLFFCETKQRIAALTIDDAPSSYTAGILSVLAQYNAKATFFCIGSQMDDKVDTLRSMVSAGHELGNHAMHDEPSFRLPISQLAEEIDEVDAKIHAVYSSLHVSPPPKYFRPGSGFFNSAMRELVKSLGYRIVLGNVYPHDPQIPKPKLNSWHIASMISEGAIIIVHDRRDYTRETLGLTLKKLQDKGYTLVTVTELLKQTANPDVITSSDVHNLTNLEETPAAASDLDKSLQLGRTSSAWSQL</sequence>
<gene>
    <name evidence="16" type="ORF">HGRIS_000725</name>
</gene>
<dbReference type="Gene3D" id="3.20.20.370">
    <property type="entry name" value="Glycoside hydrolase/deacetylase"/>
    <property type="match status" value="1"/>
</dbReference>
<feature type="transmembrane region" description="Helical" evidence="14">
    <location>
        <begin position="6"/>
        <end position="23"/>
    </location>
</feature>
<comment type="subcellular location">
    <subcellularLocation>
        <location evidence="2">Cell membrane</location>
        <topology evidence="2">Lipid-anchor</topology>
        <topology evidence="2">GPI-anchor</topology>
    </subcellularLocation>
</comment>
<keyword evidence="8" id="KW-0170">Cobalt</keyword>
<keyword evidence="10" id="KW-0961">Cell wall biogenesis/degradation</keyword>
<dbReference type="Proteomes" id="UP001556367">
    <property type="component" value="Unassembled WGS sequence"/>
</dbReference>
<keyword evidence="5" id="KW-0146">Chitin degradation</keyword>
<comment type="cofactor">
    <cofactor evidence="1">
        <name>Co(2+)</name>
        <dbReference type="ChEBI" id="CHEBI:48828"/>
    </cofactor>
</comment>
<evidence type="ECO:0000259" key="15">
    <source>
        <dbReference type="PROSITE" id="PS51677"/>
    </source>
</evidence>
<keyword evidence="3" id="KW-1003">Cell membrane</keyword>
<reference evidence="17" key="1">
    <citation type="submission" date="2024-06" db="EMBL/GenBank/DDBJ databases">
        <title>Multi-omics analyses provide insights into the biosynthesis of the anticancer antibiotic pleurotin in Hohenbuehelia grisea.</title>
        <authorList>
            <person name="Weaver J.A."/>
            <person name="Alberti F."/>
        </authorList>
    </citation>
    <scope>NUCLEOTIDE SEQUENCE [LARGE SCALE GENOMIC DNA]</scope>
    <source>
        <strain evidence="17">T-177</strain>
    </source>
</reference>
<dbReference type="CDD" id="cd10958">
    <property type="entry name" value="CE4_NodB_like_2"/>
    <property type="match status" value="1"/>
</dbReference>
<dbReference type="SUPFAM" id="SSF88713">
    <property type="entry name" value="Glycoside hydrolase/deacetylase"/>
    <property type="match status" value="1"/>
</dbReference>
<keyword evidence="14" id="KW-1133">Transmembrane helix</keyword>
<dbReference type="InterPro" id="IPR011330">
    <property type="entry name" value="Glyco_hydro/deAcase_b/a-brl"/>
</dbReference>
<dbReference type="InterPro" id="IPR050248">
    <property type="entry name" value="Polysacc_deacetylase_ArnD"/>
</dbReference>
<comment type="catalytic activity">
    <reaction evidence="13">
        <text>[(1-&gt;4)-N-acetyl-beta-D-glucosaminyl](n) + n H2O = chitosan + n acetate</text>
        <dbReference type="Rhea" id="RHEA:10464"/>
        <dbReference type="Rhea" id="RHEA-COMP:9593"/>
        <dbReference type="Rhea" id="RHEA-COMP:9597"/>
        <dbReference type="ChEBI" id="CHEBI:15377"/>
        <dbReference type="ChEBI" id="CHEBI:17029"/>
        <dbReference type="ChEBI" id="CHEBI:30089"/>
        <dbReference type="ChEBI" id="CHEBI:57704"/>
        <dbReference type="EC" id="3.5.1.41"/>
    </reaction>
    <physiologicalReaction direction="left-to-right" evidence="13">
        <dbReference type="Rhea" id="RHEA:10465"/>
    </physiologicalReaction>
</comment>
<keyword evidence="6 14" id="KW-0472">Membrane</keyword>
<protein>
    <recommendedName>
        <fullName evidence="12">chitin deacetylase</fullName>
        <ecNumber evidence="12">3.5.1.41</ecNumber>
    </recommendedName>
</protein>
<dbReference type="Pfam" id="PF01522">
    <property type="entry name" value="Polysacc_deac_1"/>
    <property type="match status" value="1"/>
</dbReference>
<accession>A0ABR3IPJ3</accession>
<evidence type="ECO:0000256" key="1">
    <source>
        <dbReference type="ARBA" id="ARBA00001941"/>
    </source>
</evidence>
<dbReference type="PANTHER" id="PTHR10587">
    <property type="entry name" value="GLYCOSYL TRANSFERASE-RELATED"/>
    <property type="match status" value="1"/>
</dbReference>
<evidence type="ECO:0000256" key="13">
    <source>
        <dbReference type="ARBA" id="ARBA00048494"/>
    </source>
</evidence>
<organism evidence="16 17">
    <name type="scientific">Hohenbuehelia grisea</name>
    <dbReference type="NCBI Taxonomy" id="104357"/>
    <lineage>
        <taxon>Eukaryota</taxon>
        <taxon>Fungi</taxon>
        <taxon>Dikarya</taxon>
        <taxon>Basidiomycota</taxon>
        <taxon>Agaricomycotina</taxon>
        <taxon>Agaricomycetes</taxon>
        <taxon>Agaricomycetidae</taxon>
        <taxon>Agaricales</taxon>
        <taxon>Pleurotineae</taxon>
        <taxon>Pleurotaceae</taxon>
        <taxon>Hohenbuehelia</taxon>
    </lineage>
</organism>
<feature type="domain" description="NodB homology" evidence="15">
    <location>
        <begin position="49"/>
        <end position="230"/>
    </location>
</feature>
<keyword evidence="4" id="KW-0325">Glycoprotein</keyword>
<dbReference type="EC" id="3.5.1.41" evidence="12"/>
<evidence type="ECO:0000313" key="16">
    <source>
        <dbReference type="EMBL" id="KAL0945213.1"/>
    </source>
</evidence>
<keyword evidence="14" id="KW-0812">Transmembrane</keyword>
<evidence type="ECO:0000256" key="11">
    <source>
        <dbReference type="ARBA" id="ARBA00023326"/>
    </source>
</evidence>
<dbReference type="PANTHER" id="PTHR10587:SF137">
    <property type="entry name" value="4-DEOXY-4-FORMAMIDO-L-ARABINOSE-PHOSPHOUNDECAPRENOL DEFORMYLASE ARND-RELATED"/>
    <property type="match status" value="1"/>
</dbReference>
<evidence type="ECO:0000256" key="9">
    <source>
        <dbReference type="ARBA" id="ARBA00023288"/>
    </source>
</evidence>
<evidence type="ECO:0000256" key="4">
    <source>
        <dbReference type="ARBA" id="ARBA00022622"/>
    </source>
</evidence>
<evidence type="ECO:0000313" key="17">
    <source>
        <dbReference type="Proteomes" id="UP001556367"/>
    </source>
</evidence>
<evidence type="ECO:0000256" key="3">
    <source>
        <dbReference type="ARBA" id="ARBA00022475"/>
    </source>
</evidence>
<keyword evidence="17" id="KW-1185">Reference proteome</keyword>
<dbReference type="PROSITE" id="PS51677">
    <property type="entry name" value="NODB"/>
    <property type="match status" value="1"/>
</dbReference>